<evidence type="ECO:0000256" key="5">
    <source>
        <dbReference type="SAM" id="MobiDB-lite"/>
    </source>
</evidence>
<reference evidence="7" key="1">
    <citation type="submission" date="2023-07" db="EMBL/GenBank/DDBJ databases">
        <title>draft genome sequence of fig (Ficus carica).</title>
        <authorList>
            <person name="Takahashi T."/>
            <person name="Nishimura K."/>
        </authorList>
    </citation>
    <scope>NUCLEOTIDE SEQUENCE</scope>
</reference>
<keyword evidence="3 4" id="KW-0539">Nucleus</keyword>
<feature type="region of interest" description="Disordered" evidence="5">
    <location>
        <begin position="54"/>
        <end position="117"/>
    </location>
</feature>
<dbReference type="InterPro" id="IPR032308">
    <property type="entry name" value="TDBD"/>
</dbReference>
<comment type="function">
    <text evidence="4">Acts as a negative regulator of abscisic acid (ABA) response.</text>
</comment>
<evidence type="ECO:0000256" key="1">
    <source>
        <dbReference type="ARBA" id="ARBA00004123"/>
    </source>
</evidence>
<dbReference type="EMBL" id="BTGU01000034">
    <property type="protein sequence ID" value="GMN50591.1"/>
    <property type="molecule type" value="Genomic_DNA"/>
</dbReference>
<evidence type="ECO:0000313" key="7">
    <source>
        <dbReference type="EMBL" id="GMN50591.1"/>
    </source>
</evidence>
<feature type="region of interest" description="Disordered" evidence="5">
    <location>
        <begin position="15"/>
        <end position="40"/>
    </location>
</feature>
<dbReference type="InterPro" id="IPR031307">
    <property type="entry name" value="Ninja_fam"/>
</dbReference>
<feature type="compositionally biased region" description="Low complexity" evidence="5">
    <location>
        <begin position="15"/>
        <end position="30"/>
    </location>
</feature>
<dbReference type="Pfam" id="PF16135">
    <property type="entry name" value="TDBD"/>
    <property type="match status" value="1"/>
</dbReference>
<feature type="region of interest" description="Disordered" evidence="5">
    <location>
        <begin position="357"/>
        <end position="403"/>
    </location>
</feature>
<dbReference type="PANTHER" id="PTHR31413">
    <property type="entry name" value="AFP HOMOLOG 2"/>
    <property type="match status" value="1"/>
</dbReference>
<dbReference type="GO" id="GO:0005634">
    <property type="term" value="C:nucleus"/>
    <property type="evidence" value="ECO:0007669"/>
    <property type="project" value="UniProtKB-SubCell"/>
</dbReference>
<accession>A0AA88DC15</accession>
<dbReference type="Gramene" id="FCD_00017107-RA">
    <property type="protein sequence ID" value="FCD_00017107-RA:cds"/>
    <property type="gene ID" value="FCD_00017107"/>
</dbReference>
<dbReference type="AlphaFoldDB" id="A0AA88DC15"/>
<organism evidence="7 8">
    <name type="scientific">Ficus carica</name>
    <name type="common">Common fig</name>
    <dbReference type="NCBI Taxonomy" id="3494"/>
    <lineage>
        <taxon>Eukaryota</taxon>
        <taxon>Viridiplantae</taxon>
        <taxon>Streptophyta</taxon>
        <taxon>Embryophyta</taxon>
        <taxon>Tracheophyta</taxon>
        <taxon>Spermatophyta</taxon>
        <taxon>Magnoliopsida</taxon>
        <taxon>eudicotyledons</taxon>
        <taxon>Gunneridae</taxon>
        <taxon>Pentapetalae</taxon>
        <taxon>rosids</taxon>
        <taxon>fabids</taxon>
        <taxon>Rosales</taxon>
        <taxon>Moraceae</taxon>
        <taxon>Ficeae</taxon>
        <taxon>Ficus</taxon>
    </lineage>
</organism>
<evidence type="ECO:0000256" key="4">
    <source>
        <dbReference type="RuleBase" id="RU369029"/>
    </source>
</evidence>
<comment type="subcellular location">
    <subcellularLocation>
        <location evidence="1 4">Nucleus</location>
    </subcellularLocation>
</comment>
<protein>
    <recommendedName>
        <fullName evidence="4">Ninja-family protein</fullName>
    </recommendedName>
    <alternativeName>
        <fullName evidence="4">ABI-binding protein</fullName>
    </alternativeName>
</protein>
<comment type="caution">
    <text evidence="7">The sequence shown here is derived from an EMBL/GenBank/DDBJ whole genome shotgun (WGS) entry which is preliminary data.</text>
</comment>
<feature type="region of interest" description="Disordered" evidence="5">
    <location>
        <begin position="488"/>
        <end position="515"/>
    </location>
</feature>
<comment type="similarity">
    <text evidence="2 4">Belongs to the Ninja family.</text>
</comment>
<feature type="domain" description="Tify" evidence="6">
    <location>
        <begin position="469"/>
        <end position="491"/>
    </location>
</feature>
<feature type="compositionally biased region" description="Polar residues" evidence="5">
    <location>
        <begin position="504"/>
        <end position="515"/>
    </location>
</feature>
<sequence>MEDENGLELSLGLSFGGLSAKSKGKNGSSSDIRTEEGDRGNKLVDDFKNFLNAGAQKQDLSAGSQRSDSLKPKENFFNDLSKTNVDTDAPVDLTGKGVWGSNSKSAEFEEEKRAESGSKRRMFFNEMSHQKKHEREAHFADINDKTRASHISLTTEDGSTAENEDVAESEVEGSTSRLVLQNDDGSKRFIGIGGSSDGQKEVCGISDSKVVDPNGQKRFNSTSENGLKLGNISYGGSFPGQPVNIMNMPFPLPVKEANSAAAQSTSAHPLPGVVQVMPTANSEVPGPRPVFPGNLPLMFGYSPVQIPMLEKDNSWGLVSQPQQFQPSYVGRGPPNSDRKMNAYPPFVDVAQMQVISHKSSEVAHHDGRTTERAKVDGKHQATEEGFSSHAEDDGKGSSTNLRVKDVPDRTAADGFSLELLAIKPGIHAEVKFGGSGSCPNLPWVSTTAPGPNGRTISGVTYRYNANQIRIVCACHSSHMSPEEFVRHASEEPVNPEGGAGLATFPNTNPAASAQS</sequence>
<dbReference type="PANTHER" id="PTHR31413:SF12">
    <property type="entry name" value="AFP HOMOLOG 2"/>
    <property type="match status" value="1"/>
</dbReference>
<evidence type="ECO:0000259" key="6">
    <source>
        <dbReference type="Pfam" id="PF16135"/>
    </source>
</evidence>
<feature type="compositionally biased region" description="Polar residues" evidence="5">
    <location>
        <begin position="58"/>
        <end position="67"/>
    </location>
</feature>
<dbReference type="GO" id="GO:0045892">
    <property type="term" value="P:negative regulation of DNA-templated transcription"/>
    <property type="evidence" value="ECO:0007669"/>
    <property type="project" value="TreeGrafter"/>
</dbReference>
<dbReference type="GO" id="GO:0009867">
    <property type="term" value="P:jasmonic acid mediated signaling pathway"/>
    <property type="evidence" value="ECO:0007669"/>
    <property type="project" value="TreeGrafter"/>
</dbReference>
<dbReference type="Proteomes" id="UP001187192">
    <property type="component" value="Unassembled WGS sequence"/>
</dbReference>
<proteinExistence type="inferred from homology"/>
<evidence type="ECO:0000313" key="8">
    <source>
        <dbReference type="Proteomes" id="UP001187192"/>
    </source>
</evidence>
<keyword evidence="8" id="KW-1185">Reference proteome</keyword>
<evidence type="ECO:0000256" key="3">
    <source>
        <dbReference type="ARBA" id="ARBA00023242"/>
    </source>
</evidence>
<feature type="compositionally biased region" description="Basic and acidic residues" evidence="5">
    <location>
        <begin position="358"/>
        <end position="382"/>
    </location>
</feature>
<evidence type="ECO:0000256" key="2">
    <source>
        <dbReference type="ARBA" id="ARBA00006081"/>
    </source>
</evidence>
<gene>
    <name evidence="7" type="ORF">TIFTF001_019751</name>
</gene>
<name>A0AA88DC15_FICCA</name>
<feature type="compositionally biased region" description="Basic and acidic residues" evidence="5">
    <location>
        <begin position="106"/>
        <end position="117"/>
    </location>
</feature>